<evidence type="ECO:0000313" key="14">
    <source>
        <dbReference type="Proteomes" id="UP001165060"/>
    </source>
</evidence>
<evidence type="ECO:0000256" key="8">
    <source>
        <dbReference type="ARBA" id="ARBA00022989"/>
    </source>
</evidence>
<feature type="transmembrane region" description="Helical" evidence="12">
    <location>
        <begin position="413"/>
        <end position="432"/>
    </location>
</feature>
<proteinExistence type="predicted"/>
<name>A0ABQ6MZX4_9STRA</name>
<evidence type="ECO:0000256" key="10">
    <source>
        <dbReference type="ARBA" id="ARBA00049506"/>
    </source>
</evidence>
<comment type="caution">
    <text evidence="13">The sequence shown here is derived from an EMBL/GenBank/DDBJ whole genome shotgun (WGS) entry which is preliminary data.</text>
</comment>
<dbReference type="PANTHER" id="PTHR12646">
    <property type="entry name" value="NOT56 - RELATED"/>
    <property type="match status" value="1"/>
</dbReference>
<dbReference type="Proteomes" id="UP001165060">
    <property type="component" value="Unassembled WGS sequence"/>
</dbReference>
<organism evidence="13 14">
    <name type="scientific">Tetraparma gracilis</name>
    <dbReference type="NCBI Taxonomy" id="2962635"/>
    <lineage>
        <taxon>Eukaryota</taxon>
        <taxon>Sar</taxon>
        <taxon>Stramenopiles</taxon>
        <taxon>Ochrophyta</taxon>
        <taxon>Bolidophyceae</taxon>
        <taxon>Parmales</taxon>
        <taxon>Triparmaceae</taxon>
        <taxon>Tetraparma</taxon>
    </lineage>
</organism>
<keyword evidence="14" id="KW-1185">Reference proteome</keyword>
<gene>
    <name evidence="13" type="ORF">TeGR_g13470</name>
</gene>
<comment type="subcellular location">
    <subcellularLocation>
        <location evidence="1">Endoplasmic reticulum membrane</location>
        <topology evidence="1">Multi-pass membrane protein</topology>
    </subcellularLocation>
</comment>
<feature type="transmembrane region" description="Helical" evidence="12">
    <location>
        <begin position="40"/>
        <end position="62"/>
    </location>
</feature>
<feature type="transmembrane region" description="Helical" evidence="12">
    <location>
        <begin position="296"/>
        <end position="313"/>
    </location>
</feature>
<dbReference type="EMBL" id="BRYB01000762">
    <property type="protein sequence ID" value="GMI37128.1"/>
    <property type="molecule type" value="Genomic_DNA"/>
</dbReference>
<evidence type="ECO:0000256" key="6">
    <source>
        <dbReference type="ARBA" id="ARBA00022692"/>
    </source>
</evidence>
<keyword evidence="4" id="KW-0328">Glycosyltransferase</keyword>
<dbReference type="Pfam" id="PF05208">
    <property type="entry name" value="ALG3"/>
    <property type="match status" value="1"/>
</dbReference>
<feature type="transmembrane region" description="Helical" evidence="12">
    <location>
        <begin position="387"/>
        <end position="407"/>
    </location>
</feature>
<comment type="catalytic activity">
    <reaction evidence="10">
        <text>an alpha-D-Man-(1-&gt;2)-alpha-D-Man-(1-&gt;2)-alpha-D-Man-(1-&gt;3)-[alpha-D-Man-(1-&gt;6)]-beta-D-Man-(1-&gt;4)-beta-D-GlcNAc-(1-&gt;4)-alpha-D-GlcNAc-diphospho-di-trans,poly-cis-dolichol + a di-trans,poly-cis-dolichyl beta-D-mannosyl phosphate = an alpha-D-Man-(1-&gt;2)-alpha-D-Man-(1-&gt;2)-alpha-D-Man-(1-&gt;3)-[alpha-D-Man-(1-&gt;3)-alpha-D-Man-(1-&gt;6)]-beta-D-Man-(1-&gt;4)-beta-D-GlcNAc-(1-&gt;4)-alpha-D-GlcNAc-diphospho-di-trans,poly-cis-dolichol + a di-trans,poly-cis-dolichyl phosphate + H(+)</text>
        <dbReference type="Rhea" id="RHEA:29527"/>
        <dbReference type="Rhea" id="RHEA-COMP:19498"/>
        <dbReference type="Rhea" id="RHEA-COMP:19501"/>
        <dbReference type="Rhea" id="RHEA-COMP:19516"/>
        <dbReference type="Rhea" id="RHEA-COMP:19517"/>
        <dbReference type="ChEBI" id="CHEBI:15378"/>
        <dbReference type="ChEBI" id="CHEBI:57683"/>
        <dbReference type="ChEBI" id="CHEBI:58211"/>
        <dbReference type="ChEBI" id="CHEBI:132515"/>
        <dbReference type="ChEBI" id="CHEBI:132516"/>
        <dbReference type="EC" id="2.4.1.258"/>
    </reaction>
    <physiologicalReaction direction="left-to-right" evidence="10">
        <dbReference type="Rhea" id="RHEA:29528"/>
    </physiologicalReaction>
</comment>
<comment type="pathway">
    <text evidence="2">Protein modification; protein glycosylation.</text>
</comment>
<feature type="transmembrane region" description="Helical" evidence="12">
    <location>
        <begin position="334"/>
        <end position="352"/>
    </location>
</feature>
<evidence type="ECO:0000256" key="11">
    <source>
        <dbReference type="SAM" id="MobiDB-lite"/>
    </source>
</evidence>
<feature type="transmembrane region" description="Helical" evidence="12">
    <location>
        <begin position="240"/>
        <end position="258"/>
    </location>
</feature>
<evidence type="ECO:0000256" key="4">
    <source>
        <dbReference type="ARBA" id="ARBA00022676"/>
    </source>
</evidence>
<keyword evidence="8 12" id="KW-1133">Transmembrane helix</keyword>
<dbReference type="InterPro" id="IPR007873">
    <property type="entry name" value="Glycosyltransferase_ALG3"/>
</dbReference>
<reference evidence="13 14" key="1">
    <citation type="journal article" date="2023" name="Commun. Biol.">
        <title>Genome analysis of Parmales, the sister group of diatoms, reveals the evolutionary specialization of diatoms from phago-mixotrophs to photoautotrophs.</title>
        <authorList>
            <person name="Ban H."/>
            <person name="Sato S."/>
            <person name="Yoshikawa S."/>
            <person name="Yamada K."/>
            <person name="Nakamura Y."/>
            <person name="Ichinomiya M."/>
            <person name="Sato N."/>
            <person name="Blanc-Mathieu R."/>
            <person name="Endo H."/>
            <person name="Kuwata A."/>
            <person name="Ogata H."/>
        </authorList>
    </citation>
    <scope>NUCLEOTIDE SEQUENCE [LARGE SCALE GENOMIC DNA]</scope>
</reference>
<feature type="transmembrane region" description="Helical" evidence="12">
    <location>
        <begin position="173"/>
        <end position="195"/>
    </location>
</feature>
<evidence type="ECO:0000256" key="12">
    <source>
        <dbReference type="SAM" id="Phobius"/>
    </source>
</evidence>
<sequence length="447" mass="48964">MPLLTASTPRKTRTSLLASAPPPPSSPLAFLLSLAPPPSVSSPLLLLLEALLLPLIISRVAYTEIDWRAYMQEVAGYVGGERDYRELRGDTGPLVYPAGFLYVYRVLRSACGGDGSDVRLAQHIFAGVYLLNAAVLHRVYRLCLAPEPSPSSNFLYLAAISLLSLSKRLHSIYVLRCFNDTVSTLLLNASLLLFLTPMKHRNHAASLAYSLSVSVKMNTLLYAPAVLLHYLQTSSLPSTLLSLSICALVQLLLGFPFLSTFPLSYLRKAFELDRVFAYEWTVNWRFLPEATFVSKPWALLLLSLHLLSLALLIRKYYKAAPLLPSSSSRTPNPLYVSLLLFSCNFLGIAFSRTLHYQFLAWFHDSLPLLLLAGYAPLSSASPSPASLLLGAAAAALTMGAIEYSFLVYPSTNLSSAVLQIANLVVLVGIFRADVPKPFLKKAAAKRA</sequence>
<keyword evidence="6 12" id="KW-0812">Transmembrane</keyword>
<evidence type="ECO:0000256" key="1">
    <source>
        <dbReference type="ARBA" id="ARBA00004477"/>
    </source>
</evidence>
<keyword evidence="5" id="KW-0808">Transferase</keyword>
<evidence type="ECO:0000313" key="13">
    <source>
        <dbReference type="EMBL" id="GMI37128.1"/>
    </source>
</evidence>
<evidence type="ECO:0000256" key="7">
    <source>
        <dbReference type="ARBA" id="ARBA00022824"/>
    </source>
</evidence>
<protein>
    <recommendedName>
        <fullName evidence="3">dolichyl-P-Man:Man5GlcNAc2-PP-dolichol alpha-1,3-mannosyltransferase</fullName>
        <ecNumber evidence="3">2.4.1.258</ecNumber>
    </recommendedName>
</protein>
<evidence type="ECO:0000256" key="5">
    <source>
        <dbReference type="ARBA" id="ARBA00022679"/>
    </source>
</evidence>
<accession>A0ABQ6MZX4</accession>
<feature type="transmembrane region" description="Helical" evidence="12">
    <location>
        <begin position="207"/>
        <end position="228"/>
    </location>
</feature>
<keyword evidence="9 12" id="KW-0472">Membrane</keyword>
<evidence type="ECO:0000256" key="3">
    <source>
        <dbReference type="ARBA" id="ARBA00011964"/>
    </source>
</evidence>
<dbReference type="PANTHER" id="PTHR12646:SF0">
    <property type="entry name" value="DOL-P-MAN:MAN(5)GLCNAC(2)-PP-DOL ALPHA-1,3-MANNOSYLTRANSFERASE"/>
    <property type="match status" value="1"/>
</dbReference>
<feature type="region of interest" description="Disordered" evidence="11">
    <location>
        <begin position="1"/>
        <end position="23"/>
    </location>
</feature>
<evidence type="ECO:0000256" key="2">
    <source>
        <dbReference type="ARBA" id="ARBA00004922"/>
    </source>
</evidence>
<dbReference type="EC" id="2.4.1.258" evidence="3"/>
<keyword evidence="7" id="KW-0256">Endoplasmic reticulum</keyword>
<evidence type="ECO:0000256" key="9">
    <source>
        <dbReference type="ARBA" id="ARBA00023136"/>
    </source>
</evidence>